<dbReference type="AlphaFoldDB" id="A0A831RMH9"/>
<dbReference type="InterPro" id="IPR006037">
    <property type="entry name" value="RCK_C"/>
</dbReference>
<dbReference type="PROSITE" id="PS51202">
    <property type="entry name" value="RCK_C"/>
    <property type="match status" value="1"/>
</dbReference>
<comment type="caution">
    <text evidence="4">The sequence shown here is derived from an EMBL/GenBank/DDBJ whole genome shotgun (WGS) entry which is preliminary data.</text>
</comment>
<evidence type="ECO:0000259" key="2">
    <source>
        <dbReference type="PROSITE" id="PS51201"/>
    </source>
</evidence>
<proteinExistence type="predicted"/>
<dbReference type="Proteomes" id="UP000886251">
    <property type="component" value="Unassembled WGS sequence"/>
</dbReference>
<evidence type="ECO:0000313" key="4">
    <source>
        <dbReference type="EMBL" id="HEB95670.1"/>
    </source>
</evidence>
<sequence length="299" mass="33243">MPRPLLHARALLLLQSPALVPVTGGGRAAGVRPRIQHRPFQGPARVQQTEETPLKRCRVVIFGCNRVSLEVARNLRERDWDLLLVSADPDCLKSAEAEGLAVREIDYTNDEELKALGLGDDVGVVFTLFEKDSRNVFLVISIRYLAPDIRIISLCQSEHSESKLRAAGVNKVIDPYKISGQRIHNMIKRPLVTEVIERTIFGDRRLGVMELEVEKGSFLDGRSLGELNLSIHYNLVLLGVVDRESGNEFIFATGNVDHRLGPEDVLVVIGPTREIERFEQDSRAKKTPSAGGEGEEGRP</sequence>
<dbReference type="PANTHER" id="PTHR43833:SF9">
    <property type="entry name" value="POTASSIUM CHANNEL PROTEIN YUGO-RELATED"/>
    <property type="match status" value="1"/>
</dbReference>
<dbReference type="PROSITE" id="PS51201">
    <property type="entry name" value="RCK_N"/>
    <property type="match status" value="1"/>
</dbReference>
<dbReference type="EMBL" id="DRKP01000052">
    <property type="protein sequence ID" value="HEB95670.1"/>
    <property type="molecule type" value="Genomic_DNA"/>
</dbReference>
<dbReference type="SUPFAM" id="SSF116726">
    <property type="entry name" value="TrkA C-terminal domain-like"/>
    <property type="match status" value="1"/>
</dbReference>
<feature type="domain" description="RCK C-terminal" evidence="3">
    <location>
        <begin position="196"/>
        <end position="284"/>
    </location>
</feature>
<dbReference type="Pfam" id="PF02080">
    <property type="entry name" value="TrkA_C"/>
    <property type="match status" value="1"/>
</dbReference>
<dbReference type="InterPro" id="IPR036721">
    <property type="entry name" value="RCK_C_sf"/>
</dbReference>
<dbReference type="InterPro" id="IPR050721">
    <property type="entry name" value="Trk_Ktr_HKT_K-transport"/>
</dbReference>
<dbReference type="GO" id="GO:0008324">
    <property type="term" value="F:monoatomic cation transmembrane transporter activity"/>
    <property type="evidence" value="ECO:0007669"/>
    <property type="project" value="InterPro"/>
</dbReference>
<gene>
    <name evidence="4" type="ORF">ENI96_04475</name>
</gene>
<feature type="domain" description="RCK N-terminal" evidence="2">
    <location>
        <begin position="56"/>
        <end position="173"/>
    </location>
</feature>
<protein>
    <submittedName>
        <fullName evidence="4">TrkA family potassium uptake protein</fullName>
    </submittedName>
</protein>
<feature type="region of interest" description="Disordered" evidence="1">
    <location>
        <begin position="278"/>
        <end position="299"/>
    </location>
</feature>
<organism evidence="4">
    <name type="scientific">Sedimenticola thiotaurini</name>
    <dbReference type="NCBI Taxonomy" id="1543721"/>
    <lineage>
        <taxon>Bacteria</taxon>
        <taxon>Pseudomonadati</taxon>
        <taxon>Pseudomonadota</taxon>
        <taxon>Gammaproteobacteria</taxon>
        <taxon>Chromatiales</taxon>
        <taxon>Sedimenticolaceae</taxon>
        <taxon>Sedimenticola</taxon>
    </lineage>
</organism>
<dbReference type="GO" id="GO:0006813">
    <property type="term" value="P:potassium ion transport"/>
    <property type="evidence" value="ECO:0007669"/>
    <property type="project" value="InterPro"/>
</dbReference>
<dbReference type="InterPro" id="IPR003148">
    <property type="entry name" value="RCK_N"/>
</dbReference>
<reference evidence="4" key="1">
    <citation type="journal article" date="2020" name="mSystems">
        <title>Genome- and Community-Level Interaction Insights into Carbon Utilization and Element Cycling Functions of Hydrothermarchaeota in Hydrothermal Sediment.</title>
        <authorList>
            <person name="Zhou Z."/>
            <person name="Liu Y."/>
            <person name="Xu W."/>
            <person name="Pan J."/>
            <person name="Luo Z.H."/>
            <person name="Li M."/>
        </authorList>
    </citation>
    <scope>NUCLEOTIDE SEQUENCE [LARGE SCALE GENOMIC DNA]</scope>
    <source>
        <strain evidence="4">HyVt-443</strain>
    </source>
</reference>
<evidence type="ECO:0000259" key="3">
    <source>
        <dbReference type="PROSITE" id="PS51202"/>
    </source>
</evidence>
<evidence type="ECO:0000256" key="1">
    <source>
        <dbReference type="SAM" id="MobiDB-lite"/>
    </source>
</evidence>
<dbReference type="PANTHER" id="PTHR43833">
    <property type="entry name" value="POTASSIUM CHANNEL PROTEIN 2-RELATED-RELATED"/>
    <property type="match status" value="1"/>
</dbReference>
<dbReference type="Pfam" id="PF02254">
    <property type="entry name" value="TrkA_N"/>
    <property type="match status" value="1"/>
</dbReference>
<name>A0A831RMH9_9GAMM</name>
<dbReference type="Gene3D" id="3.40.50.720">
    <property type="entry name" value="NAD(P)-binding Rossmann-like Domain"/>
    <property type="match status" value="1"/>
</dbReference>
<dbReference type="InterPro" id="IPR036291">
    <property type="entry name" value="NAD(P)-bd_dom_sf"/>
</dbReference>
<dbReference type="SUPFAM" id="SSF51735">
    <property type="entry name" value="NAD(P)-binding Rossmann-fold domains"/>
    <property type="match status" value="1"/>
</dbReference>
<dbReference type="Gene3D" id="3.30.70.1450">
    <property type="entry name" value="Regulator of K+ conductance, C-terminal domain"/>
    <property type="match status" value="1"/>
</dbReference>
<accession>A0A831RMH9</accession>